<keyword evidence="5 7" id="KW-0573">Peptidoglycan synthesis</keyword>
<dbReference type="Pfam" id="PF03734">
    <property type="entry name" value="YkuD"/>
    <property type="match status" value="1"/>
</dbReference>
<keyword evidence="6 7" id="KW-0961">Cell wall biogenesis/degradation</keyword>
<dbReference type="InterPro" id="IPR052905">
    <property type="entry name" value="LD-transpeptidase_YkuD-like"/>
</dbReference>
<feature type="active site" description="Proton donor/acceptor" evidence="7">
    <location>
        <position position="456"/>
    </location>
</feature>
<dbReference type="GO" id="GO:0008360">
    <property type="term" value="P:regulation of cell shape"/>
    <property type="evidence" value="ECO:0007669"/>
    <property type="project" value="UniProtKB-UniRule"/>
</dbReference>
<protein>
    <submittedName>
        <fullName evidence="9">L,D-transpeptidase family protein</fullName>
    </submittedName>
</protein>
<sequence length="553" mass="64323">MKYNYKRGNLLYIAVLFVLFACHRKKVLREREVVKNVAELQEVIPENIAERLNYIADNDSKMEDKIPVLRLSALQYFYEQTGNAPGWSSRGILTPSADTLFNFILNAEQEGLQPADYHFLALNAAFQLFRTDETAKKDAALLAQLDIMMTDAFMKMASDLHYGIAPRDSITFRKDSVFTDTLLTSLLRTSLQENNVGKVLHQLEPQHPGYVQLKIAMRAFERKYAPLRWDTLPTSYTDTIAFRQLLINRLVQTHHLDTSGGHATDTSLLKKGILAFQKEFNMYEDGLAGKKTVQTLNRPFRDWMIQGAVNMDRWRKLPDTLPPRFILVNVPGYRMELWDSGRVVLESRVIVGAPRTRTPLLNSRMTNFVMFPFWRVPFSITIKEMLPAIKKDPGYLTRKNLEVIDRDGNAVNPDSVNWNRMSKNYFPYVLRQMDGMENSLGIMKFNFFNKYSVYLHDTNNHGLFRNTYRAMSHGCVRLQQWDSLAMYLIKNDTRHPRDSVRAWLSRGEKRMVDIQRPVPIFLRYFTAEGKDGQIVFHEDIYGEDKVMRKLMRL</sequence>
<evidence type="ECO:0000256" key="2">
    <source>
        <dbReference type="ARBA" id="ARBA00005992"/>
    </source>
</evidence>
<reference evidence="9 10" key="1">
    <citation type="submission" date="2019-12" db="EMBL/GenBank/DDBJ databases">
        <title>The draft genomic sequence of strain Chitinophaga oryziterrae JCM 16595.</title>
        <authorList>
            <person name="Zhang X."/>
        </authorList>
    </citation>
    <scope>NUCLEOTIDE SEQUENCE [LARGE SCALE GENOMIC DNA]</scope>
    <source>
        <strain evidence="9 10">JCM 16595</strain>
    </source>
</reference>
<gene>
    <name evidence="9" type="ORF">GO495_03410</name>
</gene>
<dbReference type="InterPro" id="IPR038063">
    <property type="entry name" value="Transpep_catalytic_dom"/>
</dbReference>
<evidence type="ECO:0000313" key="9">
    <source>
        <dbReference type="EMBL" id="MVT39622.1"/>
    </source>
</evidence>
<evidence type="ECO:0000256" key="6">
    <source>
        <dbReference type="ARBA" id="ARBA00023316"/>
    </source>
</evidence>
<dbReference type="PROSITE" id="PS52029">
    <property type="entry name" value="LD_TPASE"/>
    <property type="match status" value="1"/>
</dbReference>
<evidence type="ECO:0000259" key="8">
    <source>
        <dbReference type="PROSITE" id="PS52029"/>
    </source>
</evidence>
<keyword evidence="3" id="KW-0808">Transferase</keyword>
<dbReference type="GO" id="GO:0071555">
    <property type="term" value="P:cell wall organization"/>
    <property type="evidence" value="ECO:0007669"/>
    <property type="project" value="UniProtKB-UniRule"/>
</dbReference>
<comment type="caution">
    <text evidence="9">The sequence shown here is derived from an EMBL/GenBank/DDBJ whole genome shotgun (WGS) entry which is preliminary data.</text>
</comment>
<organism evidence="9 10">
    <name type="scientific">Chitinophaga oryziterrae</name>
    <dbReference type="NCBI Taxonomy" id="1031224"/>
    <lineage>
        <taxon>Bacteria</taxon>
        <taxon>Pseudomonadati</taxon>
        <taxon>Bacteroidota</taxon>
        <taxon>Chitinophagia</taxon>
        <taxon>Chitinophagales</taxon>
        <taxon>Chitinophagaceae</taxon>
        <taxon>Chitinophaga</taxon>
    </lineage>
</organism>
<evidence type="ECO:0000256" key="4">
    <source>
        <dbReference type="ARBA" id="ARBA00022960"/>
    </source>
</evidence>
<dbReference type="GO" id="GO:0009252">
    <property type="term" value="P:peptidoglycan biosynthetic process"/>
    <property type="evidence" value="ECO:0007669"/>
    <property type="project" value="UniProtKB-UniPathway"/>
</dbReference>
<evidence type="ECO:0000256" key="1">
    <source>
        <dbReference type="ARBA" id="ARBA00004752"/>
    </source>
</evidence>
<dbReference type="PANTHER" id="PTHR41533">
    <property type="entry name" value="L,D-TRANSPEPTIDASE HI_1667-RELATED"/>
    <property type="match status" value="1"/>
</dbReference>
<dbReference type="CDD" id="cd16913">
    <property type="entry name" value="YkuD_like"/>
    <property type="match status" value="1"/>
</dbReference>
<dbReference type="InterPro" id="IPR045380">
    <property type="entry name" value="LD_TPept_scaffold_dom"/>
</dbReference>
<comment type="pathway">
    <text evidence="1 7">Cell wall biogenesis; peptidoglycan biosynthesis.</text>
</comment>
<dbReference type="UniPathway" id="UPA00219"/>
<keyword evidence="4 7" id="KW-0133">Cell shape</keyword>
<dbReference type="RefSeq" id="WP_157298285.1">
    <property type="nucleotide sequence ID" value="NZ_BAAAZB010000005.1"/>
</dbReference>
<evidence type="ECO:0000256" key="5">
    <source>
        <dbReference type="ARBA" id="ARBA00022984"/>
    </source>
</evidence>
<dbReference type="AlphaFoldDB" id="A0A6N8J616"/>
<dbReference type="InterPro" id="IPR005490">
    <property type="entry name" value="LD_TPept_cat_dom"/>
</dbReference>
<dbReference type="Pfam" id="PF20142">
    <property type="entry name" value="Scaffold"/>
    <property type="match status" value="1"/>
</dbReference>
<accession>A0A6N8J616</accession>
<keyword evidence="10" id="KW-1185">Reference proteome</keyword>
<evidence type="ECO:0000256" key="7">
    <source>
        <dbReference type="PROSITE-ProRule" id="PRU01373"/>
    </source>
</evidence>
<dbReference type="OrthoDB" id="9778545at2"/>
<feature type="domain" description="L,D-TPase catalytic" evidence="8">
    <location>
        <begin position="324"/>
        <end position="503"/>
    </location>
</feature>
<dbReference type="Proteomes" id="UP000468388">
    <property type="component" value="Unassembled WGS sequence"/>
</dbReference>
<dbReference type="SUPFAM" id="SSF141523">
    <property type="entry name" value="L,D-transpeptidase catalytic domain-like"/>
    <property type="match status" value="1"/>
</dbReference>
<evidence type="ECO:0000256" key="3">
    <source>
        <dbReference type="ARBA" id="ARBA00022679"/>
    </source>
</evidence>
<dbReference type="Gene3D" id="2.40.440.10">
    <property type="entry name" value="L,D-transpeptidase catalytic domain-like"/>
    <property type="match status" value="1"/>
</dbReference>
<dbReference type="EMBL" id="WRXO01000001">
    <property type="protein sequence ID" value="MVT39622.1"/>
    <property type="molecule type" value="Genomic_DNA"/>
</dbReference>
<comment type="similarity">
    <text evidence="2">Belongs to the YkuD family.</text>
</comment>
<feature type="active site" description="Nucleophile" evidence="7">
    <location>
        <position position="475"/>
    </location>
</feature>
<name>A0A6N8J616_9BACT</name>
<dbReference type="PANTHER" id="PTHR41533:SF2">
    <property type="entry name" value="BLR7131 PROTEIN"/>
    <property type="match status" value="1"/>
</dbReference>
<dbReference type="PROSITE" id="PS51257">
    <property type="entry name" value="PROKAR_LIPOPROTEIN"/>
    <property type="match status" value="1"/>
</dbReference>
<proteinExistence type="inferred from homology"/>
<dbReference type="GO" id="GO:0016740">
    <property type="term" value="F:transferase activity"/>
    <property type="evidence" value="ECO:0007669"/>
    <property type="project" value="UniProtKB-KW"/>
</dbReference>
<dbReference type="GO" id="GO:0004180">
    <property type="term" value="F:carboxypeptidase activity"/>
    <property type="evidence" value="ECO:0007669"/>
    <property type="project" value="UniProtKB-ARBA"/>
</dbReference>
<evidence type="ECO:0000313" key="10">
    <source>
        <dbReference type="Proteomes" id="UP000468388"/>
    </source>
</evidence>